<comment type="function">
    <text evidence="10">Lytic polysaccharide monooxygenase (LMPO) that depolymerizes crystalline and amorphous polysaccharides via the oxidation of scissile alpha- or beta-(1-4)-glycosidic bonds, yielding C1 and/or C4 oxidation products. Catalysis by LPMOs requires the reduction of the active-site copper from Cu(II) to Cu(I) by a reducing agent and H(2)O(2) or O(2) as a cosubstrate.</text>
</comment>
<evidence type="ECO:0000256" key="5">
    <source>
        <dbReference type="ARBA" id="ARBA00022729"/>
    </source>
</evidence>
<name>A0ABR4HE45_9EURO</name>
<evidence type="ECO:0000256" key="2">
    <source>
        <dbReference type="ARBA" id="ARBA00004613"/>
    </source>
</evidence>
<keyword evidence="6" id="KW-0560">Oxidoreductase</keyword>
<keyword evidence="10" id="KW-0624">Polysaccharide degradation</keyword>
<dbReference type="InterPro" id="IPR000254">
    <property type="entry name" value="CBD"/>
</dbReference>
<keyword evidence="4" id="KW-0479">Metal-binding</keyword>
<dbReference type="InterPro" id="IPR035971">
    <property type="entry name" value="CBD_sf"/>
</dbReference>
<evidence type="ECO:0000256" key="4">
    <source>
        <dbReference type="ARBA" id="ARBA00022723"/>
    </source>
</evidence>
<dbReference type="EMBL" id="JBFXLS010000139">
    <property type="protein sequence ID" value="KAL2813759.1"/>
    <property type="molecule type" value="Genomic_DNA"/>
</dbReference>
<evidence type="ECO:0000313" key="13">
    <source>
        <dbReference type="EMBL" id="KAL2813759.1"/>
    </source>
</evidence>
<dbReference type="PANTHER" id="PTHR33353">
    <property type="entry name" value="PUTATIVE (AFU_ORTHOLOGUE AFUA_1G12560)-RELATED"/>
    <property type="match status" value="1"/>
</dbReference>
<sequence>MAPCQLAMWLLTSAIALLASRVLLVSGHYVFTMLLYIHENTNSYQPTLASDILSKVFRCNQGLMDSAANTKVYTITPGMKIREGVCNDISDGLEDEDWCTWDKDTVSFNIPSDMPAGQYLVRVKPIGLHRAFSGNAEFYFTCAQIEITGSGAGSPTEVAQILGIYNPDDANINLNIYYPVPTSYDLPGPVIWVEGSTNDAVTSTPVKVVAPSTAVESSSSTALSLSSPSPPNTFATYFQCGGLNWTESGSCESGTACKERNPY</sequence>
<organism evidence="13 14">
    <name type="scientific">Aspergillus cavernicola</name>
    <dbReference type="NCBI Taxonomy" id="176166"/>
    <lineage>
        <taxon>Eukaryota</taxon>
        <taxon>Fungi</taxon>
        <taxon>Dikarya</taxon>
        <taxon>Ascomycota</taxon>
        <taxon>Pezizomycotina</taxon>
        <taxon>Eurotiomycetes</taxon>
        <taxon>Eurotiomycetidae</taxon>
        <taxon>Eurotiales</taxon>
        <taxon>Aspergillaceae</taxon>
        <taxon>Aspergillus</taxon>
        <taxon>Aspergillus subgen. Nidulantes</taxon>
    </lineage>
</organism>
<dbReference type="Pfam" id="PF03443">
    <property type="entry name" value="AA9"/>
    <property type="match status" value="1"/>
</dbReference>
<comment type="cofactor">
    <cofactor evidence="1">
        <name>Cu(2+)</name>
        <dbReference type="ChEBI" id="CHEBI:29036"/>
    </cofactor>
</comment>
<evidence type="ECO:0000256" key="6">
    <source>
        <dbReference type="ARBA" id="ARBA00023002"/>
    </source>
</evidence>
<comment type="subcellular location">
    <subcellularLocation>
        <location evidence="2 10">Secreted</location>
    </subcellularLocation>
</comment>
<keyword evidence="10" id="KW-0119">Carbohydrate metabolism</keyword>
<feature type="domain" description="Auxiliary Activity family 9 catalytic" evidence="12">
    <location>
        <begin position="91"/>
        <end position="184"/>
    </location>
</feature>
<dbReference type="PANTHER" id="PTHR33353:SF2">
    <property type="entry name" value="ENDO-BETA-1,4-GLUCANASE D"/>
    <property type="match status" value="1"/>
</dbReference>
<evidence type="ECO:0000256" key="8">
    <source>
        <dbReference type="ARBA" id="ARBA00023033"/>
    </source>
</evidence>
<comment type="caution">
    <text evidence="13">The sequence shown here is derived from an EMBL/GenBank/DDBJ whole genome shotgun (WGS) entry which is preliminary data.</text>
</comment>
<gene>
    <name evidence="13" type="ORF">BDW59DRAFT_178168</name>
</gene>
<proteinExistence type="predicted"/>
<protein>
    <recommendedName>
        <fullName evidence="10">AA9 family lytic polysaccharide monooxygenase</fullName>
        <ecNumber evidence="10">1.14.99.56</ecNumber>
    </recommendedName>
    <alternativeName>
        <fullName evidence="10">Endo-beta-1,4-glucanase</fullName>
    </alternativeName>
    <alternativeName>
        <fullName evidence="10">Glycosyl hydrolase 61 family protein</fullName>
    </alternativeName>
</protein>
<feature type="domain" description="CBM1" evidence="11">
    <location>
        <begin position="237"/>
        <end position="263"/>
    </location>
</feature>
<keyword evidence="13" id="KW-0378">Hydrolase</keyword>
<dbReference type="InterPro" id="IPR049892">
    <property type="entry name" value="AA9"/>
</dbReference>
<dbReference type="InterPro" id="IPR005103">
    <property type="entry name" value="AA9_LPMO"/>
</dbReference>
<evidence type="ECO:0000259" key="11">
    <source>
        <dbReference type="Pfam" id="PF00734"/>
    </source>
</evidence>
<keyword evidence="8" id="KW-0503">Monooxygenase</keyword>
<dbReference type="EC" id="1.14.99.56" evidence="10"/>
<reference evidence="13 14" key="1">
    <citation type="submission" date="2024-07" db="EMBL/GenBank/DDBJ databases">
        <title>Section-level genome sequencing and comparative genomics of Aspergillus sections Usti and Cavernicolus.</title>
        <authorList>
            <consortium name="Lawrence Berkeley National Laboratory"/>
            <person name="Nybo J.L."/>
            <person name="Vesth T.C."/>
            <person name="Theobald S."/>
            <person name="Frisvad J.C."/>
            <person name="Larsen T.O."/>
            <person name="Kjaerboelling I."/>
            <person name="Rothschild-Mancinelli K."/>
            <person name="Lyhne E.K."/>
            <person name="Kogle M.E."/>
            <person name="Barry K."/>
            <person name="Clum A."/>
            <person name="Na H."/>
            <person name="Ledsgaard L."/>
            <person name="Lin J."/>
            <person name="Lipzen A."/>
            <person name="Kuo A."/>
            <person name="Riley R."/>
            <person name="Mondo S."/>
            <person name="LaButti K."/>
            <person name="Haridas S."/>
            <person name="Pangalinan J."/>
            <person name="Salamov A.A."/>
            <person name="Simmons B.A."/>
            <person name="Magnuson J.K."/>
            <person name="Chen J."/>
            <person name="Drula E."/>
            <person name="Henrissat B."/>
            <person name="Wiebenga A."/>
            <person name="Lubbers R.J."/>
            <person name="Gomes A.C."/>
            <person name="Makela M.R."/>
            <person name="Stajich J."/>
            <person name="Grigoriev I.V."/>
            <person name="Mortensen U.H."/>
            <person name="De vries R.P."/>
            <person name="Baker S.E."/>
            <person name="Andersen M.R."/>
        </authorList>
    </citation>
    <scope>NUCLEOTIDE SEQUENCE [LARGE SCALE GENOMIC DNA]</scope>
    <source>
        <strain evidence="13 14">CBS 600.67</strain>
    </source>
</reference>
<evidence type="ECO:0000259" key="12">
    <source>
        <dbReference type="Pfam" id="PF03443"/>
    </source>
</evidence>
<keyword evidence="10" id="KW-0136">Cellulose degradation</keyword>
<evidence type="ECO:0000256" key="10">
    <source>
        <dbReference type="RuleBase" id="RU368122"/>
    </source>
</evidence>
<keyword evidence="9 10" id="KW-1015">Disulfide bond</keyword>
<accession>A0ABR4HE45</accession>
<evidence type="ECO:0000256" key="9">
    <source>
        <dbReference type="ARBA" id="ARBA00023157"/>
    </source>
</evidence>
<dbReference type="Pfam" id="PF00734">
    <property type="entry name" value="CBM_1"/>
    <property type="match status" value="1"/>
</dbReference>
<keyword evidence="3 10" id="KW-0964">Secreted</keyword>
<comment type="catalytic activity">
    <reaction evidence="10">
        <text>[(1-&gt;4)-beta-D-glucosyl]n+m + reduced acceptor + O2 = 4-dehydro-beta-D-glucosyl-[(1-&gt;4)-beta-D-glucosyl]n-1 + [(1-&gt;4)-beta-D-glucosyl]m + acceptor + H2O.</text>
        <dbReference type="EC" id="1.14.99.56"/>
    </reaction>
</comment>
<evidence type="ECO:0000256" key="7">
    <source>
        <dbReference type="ARBA" id="ARBA00023008"/>
    </source>
</evidence>
<comment type="domain">
    <text evidence="10">Has a modular structure: an endo-beta-1,4-glucanase catalytic module at the N-terminus, a linker rich in serines and threonines, and a C-terminal carbohydrate-binding module (CBM).</text>
</comment>
<keyword evidence="14" id="KW-1185">Reference proteome</keyword>
<keyword evidence="7" id="KW-0186">Copper</keyword>
<dbReference type="GO" id="GO:0016787">
    <property type="term" value="F:hydrolase activity"/>
    <property type="evidence" value="ECO:0007669"/>
    <property type="project" value="UniProtKB-KW"/>
</dbReference>
<evidence type="ECO:0000313" key="14">
    <source>
        <dbReference type="Proteomes" id="UP001610335"/>
    </source>
</evidence>
<dbReference type="Gene3D" id="2.70.50.70">
    <property type="match status" value="1"/>
</dbReference>
<evidence type="ECO:0000256" key="3">
    <source>
        <dbReference type="ARBA" id="ARBA00022525"/>
    </source>
</evidence>
<keyword evidence="5" id="KW-0732">Signal</keyword>
<dbReference type="Proteomes" id="UP001610335">
    <property type="component" value="Unassembled WGS sequence"/>
</dbReference>
<dbReference type="SUPFAM" id="SSF57180">
    <property type="entry name" value="Cellulose-binding domain"/>
    <property type="match status" value="1"/>
</dbReference>
<evidence type="ECO:0000256" key="1">
    <source>
        <dbReference type="ARBA" id="ARBA00001973"/>
    </source>
</evidence>